<dbReference type="AlphaFoldDB" id="A0A6N4THV8"/>
<reference evidence="2" key="1">
    <citation type="submission" date="2019-05" db="EMBL/GenBank/DDBJ databases">
        <title>Complete genome sequencing of Absiella argi strain JCM 30884.</title>
        <authorList>
            <person name="Sakamoto M."/>
            <person name="Murakami T."/>
            <person name="Mori H."/>
        </authorList>
    </citation>
    <scope>NUCLEOTIDE SEQUENCE [LARGE SCALE GENOMIC DNA]</scope>
    <source>
        <strain evidence="2">JCM 30884</strain>
    </source>
</reference>
<evidence type="ECO:0000313" key="2">
    <source>
        <dbReference type="Proteomes" id="UP000464754"/>
    </source>
</evidence>
<dbReference type="InterPro" id="IPR011990">
    <property type="entry name" value="TPR-like_helical_dom_sf"/>
</dbReference>
<dbReference type="KEGG" id="aarg:Aargi30884_12660"/>
<dbReference type="Proteomes" id="UP000464754">
    <property type="component" value="Chromosome"/>
</dbReference>
<dbReference type="SUPFAM" id="SSF48452">
    <property type="entry name" value="TPR-like"/>
    <property type="match status" value="1"/>
</dbReference>
<dbReference type="RefSeq" id="WP_118277331.1">
    <property type="nucleotide sequence ID" value="NZ_AP019695.1"/>
</dbReference>
<dbReference type="EMBL" id="AP019695">
    <property type="protein sequence ID" value="BBK22363.1"/>
    <property type="molecule type" value="Genomic_DNA"/>
</dbReference>
<evidence type="ECO:0000313" key="1">
    <source>
        <dbReference type="EMBL" id="BBK22363.1"/>
    </source>
</evidence>
<sequence length="126" mass="14368">MKDEITELRELCADIRKFIQEERLSEAKEKIALGMAQHPDAGIPHNLMGIVKEIENDRVGAMKHFRAAYALDPKNTSIRKNIDSLCAFRPTGKKLLFGDEDDERQKGSYIVEYDEQGIGHIVRKRG</sequence>
<proteinExistence type="predicted"/>
<accession>A0A6N4THV8</accession>
<protein>
    <submittedName>
        <fullName evidence="1">Uncharacterized protein</fullName>
    </submittedName>
</protein>
<gene>
    <name evidence="1" type="ORF">Aargi30884_12660</name>
</gene>
<keyword evidence="2" id="KW-1185">Reference proteome</keyword>
<dbReference type="Gene3D" id="1.25.40.10">
    <property type="entry name" value="Tetratricopeptide repeat domain"/>
    <property type="match status" value="1"/>
</dbReference>
<organism evidence="1 2">
    <name type="scientific">Amedibacterium intestinale</name>
    <dbReference type="NCBI Taxonomy" id="2583452"/>
    <lineage>
        <taxon>Bacteria</taxon>
        <taxon>Bacillati</taxon>
        <taxon>Bacillota</taxon>
        <taxon>Erysipelotrichia</taxon>
        <taxon>Erysipelotrichales</taxon>
        <taxon>Erysipelotrichaceae</taxon>
        <taxon>Amedibacterium</taxon>
    </lineage>
</organism>
<name>A0A6N4THV8_9FIRM</name>